<evidence type="ECO:0000256" key="3">
    <source>
        <dbReference type="ARBA" id="ARBA00022833"/>
    </source>
</evidence>
<feature type="domain" description="J" evidence="7">
    <location>
        <begin position="9"/>
        <end position="75"/>
    </location>
</feature>
<evidence type="ECO:0000256" key="6">
    <source>
        <dbReference type="SAM" id="MobiDB-lite"/>
    </source>
</evidence>
<accession>A0ABP1PUI9</accession>
<feature type="region of interest" description="Disordered" evidence="6">
    <location>
        <begin position="536"/>
        <end position="557"/>
    </location>
</feature>
<dbReference type="Pfam" id="PF00226">
    <property type="entry name" value="DnaJ"/>
    <property type="match status" value="1"/>
</dbReference>
<dbReference type="Gene3D" id="1.10.287.110">
    <property type="entry name" value="DnaJ domain"/>
    <property type="match status" value="1"/>
</dbReference>
<feature type="compositionally biased region" description="Basic residues" evidence="6">
    <location>
        <begin position="465"/>
        <end position="474"/>
    </location>
</feature>
<dbReference type="Pfam" id="PF12171">
    <property type="entry name" value="zf-C2H2_jaz"/>
    <property type="match status" value="1"/>
</dbReference>
<keyword evidence="10" id="KW-1185">Reference proteome</keyword>
<name>A0ABP1PUI9_9HEXA</name>
<dbReference type="PRINTS" id="PR00625">
    <property type="entry name" value="JDOMAIN"/>
</dbReference>
<dbReference type="InterPro" id="IPR036236">
    <property type="entry name" value="Znf_C2H2_sf"/>
</dbReference>
<dbReference type="InterPro" id="IPR022755">
    <property type="entry name" value="Znf_C2H2_jaz"/>
</dbReference>
<dbReference type="InterPro" id="IPR054076">
    <property type="entry name" value="ZUO1-like_ZHD"/>
</dbReference>
<evidence type="ECO:0000256" key="5">
    <source>
        <dbReference type="SAM" id="Coils"/>
    </source>
</evidence>
<dbReference type="SUPFAM" id="SSF46565">
    <property type="entry name" value="Chaperone J-domain"/>
    <property type="match status" value="1"/>
</dbReference>
<dbReference type="PROSITE" id="PS00028">
    <property type="entry name" value="ZINC_FINGER_C2H2_1"/>
    <property type="match status" value="2"/>
</dbReference>
<proteinExistence type="predicted"/>
<protein>
    <recommendedName>
        <fullName evidence="11">DnaJ subfamily C member 21</fullName>
    </recommendedName>
</protein>
<dbReference type="InterPro" id="IPR013087">
    <property type="entry name" value="Znf_C2H2_type"/>
</dbReference>
<dbReference type="SMART" id="SM00451">
    <property type="entry name" value="ZnF_U1"/>
    <property type="match status" value="1"/>
</dbReference>
<reference evidence="9 10" key="1">
    <citation type="submission" date="2024-08" db="EMBL/GenBank/DDBJ databases">
        <authorList>
            <person name="Cucini C."/>
            <person name="Frati F."/>
        </authorList>
    </citation>
    <scope>NUCLEOTIDE SEQUENCE [LARGE SCALE GENOMIC DNA]</scope>
</reference>
<dbReference type="PANTHER" id="PTHR44029:SF1">
    <property type="entry name" value="DNAJ HOMOLOG SUBFAMILY C MEMBER 21"/>
    <property type="match status" value="1"/>
</dbReference>
<gene>
    <name evidence="9" type="ORF">ODALV1_LOCUS3988</name>
</gene>
<dbReference type="Gene3D" id="3.30.160.60">
    <property type="entry name" value="Classic Zinc Finger"/>
    <property type="match status" value="1"/>
</dbReference>
<evidence type="ECO:0000256" key="1">
    <source>
        <dbReference type="ARBA" id="ARBA00022723"/>
    </source>
</evidence>
<dbReference type="InterPro" id="IPR036869">
    <property type="entry name" value="J_dom_sf"/>
</dbReference>
<organism evidence="9 10">
    <name type="scientific">Orchesella dallaii</name>
    <dbReference type="NCBI Taxonomy" id="48710"/>
    <lineage>
        <taxon>Eukaryota</taxon>
        <taxon>Metazoa</taxon>
        <taxon>Ecdysozoa</taxon>
        <taxon>Arthropoda</taxon>
        <taxon>Hexapoda</taxon>
        <taxon>Collembola</taxon>
        <taxon>Entomobryomorpha</taxon>
        <taxon>Entomobryoidea</taxon>
        <taxon>Orchesellidae</taxon>
        <taxon>Orchesellinae</taxon>
        <taxon>Orchesella</taxon>
    </lineage>
</organism>
<dbReference type="PANTHER" id="PTHR44029">
    <property type="entry name" value="DNAJ HOMOLOG SUBFAMILY C MEMBER 21"/>
    <property type="match status" value="1"/>
</dbReference>
<keyword evidence="5" id="KW-0175">Coiled coil</keyword>
<evidence type="ECO:0000259" key="7">
    <source>
        <dbReference type="PROSITE" id="PS50076"/>
    </source>
</evidence>
<keyword evidence="1" id="KW-0479">Metal-binding</keyword>
<feature type="compositionally biased region" description="Basic residues" evidence="6">
    <location>
        <begin position="546"/>
        <end position="557"/>
    </location>
</feature>
<dbReference type="PROSITE" id="PS00636">
    <property type="entry name" value="DNAJ_1"/>
    <property type="match status" value="1"/>
</dbReference>
<dbReference type="InterPro" id="IPR001623">
    <property type="entry name" value="DnaJ_domain"/>
</dbReference>
<dbReference type="SUPFAM" id="SSF57667">
    <property type="entry name" value="beta-beta-alpha zinc fingers"/>
    <property type="match status" value="1"/>
</dbReference>
<feature type="compositionally biased region" description="Acidic residues" evidence="6">
    <location>
        <begin position="333"/>
        <end position="361"/>
    </location>
</feature>
<feature type="region of interest" description="Disordered" evidence="6">
    <location>
        <begin position="316"/>
        <end position="391"/>
    </location>
</feature>
<dbReference type="SMART" id="SM00271">
    <property type="entry name" value="DnaJ"/>
    <property type="match status" value="1"/>
</dbReference>
<keyword evidence="2 4" id="KW-0863">Zinc-finger</keyword>
<evidence type="ECO:0000256" key="4">
    <source>
        <dbReference type="PROSITE-ProRule" id="PRU00042"/>
    </source>
</evidence>
<feature type="domain" description="C2H2-type" evidence="8">
    <location>
        <begin position="299"/>
        <end position="328"/>
    </location>
</feature>
<dbReference type="SMART" id="SM00355">
    <property type="entry name" value="ZnF_C2H2"/>
    <property type="match status" value="2"/>
</dbReference>
<evidence type="ECO:0000256" key="2">
    <source>
        <dbReference type="ARBA" id="ARBA00022771"/>
    </source>
</evidence>
<dbReference type="PROSITE" id="PS50157">
    <property type="entry name" value="ZINC_FINGER_C2H2_2"/>
    <property type="match status" value="1"/>
</dbReference>
<dbReference type="CDD" id="cd06257">
    <property type="entry name" value="DnaJ"/>
    <property type="match status" value="1"/>
</dbReference>
<feature type="coiled-coil region" evidence="5">
    <location>
        <begin position="213"/>
        <end position="277"/>
    </location>
</feature>
<evidence type="ECO:0008006" key="11">
    <source>
        <dbReference type="Google" id="ProtNLM"/>
    </source>
</evidence>
<evidence type="ECO:0000313" key="9">
    <source>
        <dbReference type="EMBL" id="CAL8078053.1"/>
    </source>
</evidence>
<feature type="compositionally biased region" description="Polar residues" evidence="6">
    <location>
        <begin position="497"/>
        <end position="506"/>
    </location>
</feature>
<dbReference type="InterPro" id="IPR051964">
    <property type="entry name" value="Chaperone_stress_response"/>
</dbReference>
<keyword evidence="3" id="KW-0862">Zinc</keyword>
<feature type="compositionally biased region" description="Basic and acidic residues" evidence="6">
    <location>
        <begin position="439"/>
        <end position="454"/>
    </location>
</feature>
<dbReference type="Pfam" id="PF21884">
    <property type="entry name" value="ZUO1-like_ZHD"/>
    <property type="match status" value="1"/>
</dbReference>
<dbReference type="Proteomes" id="UP001642540">
    <property type="component" value="Unassembled WGS sequence"/>
</dbReference>
<comment type="caution">
    <text evidence="9">The sequence shown here is derived from an EMBL/GenBank/DDBJ whole genome shotgun (WGS) entry which is preliminary data.</text>
</comment>
<feature type="region of interest" description="Disordered" evidence="6">
    <location>
        <begin position="420"/>
        <end position="506"/>
    </location>
</feature>
<dbReference type="PROSITE" id="PS50076">
    <property type="entry name" value="DNAJ_2"/>
    <property type="match status" value="1"/>
</dbReference>
<feature type="compositionally biased region" description="Basic and acidic residues" evidence="6">
    <location>
        <begin position="485"/>
        <end position="496"/>
    </location>
</feature>
<dbReference type="EMBL" id="CAXLJM020000013">
    <property type="protein sequence ID" value="CAL8078053.1"/>
    <property type="molecule type" value="Genomic_DNA"/>
</dbReference>
<evidence type="ECO:0000313" key="10">
    <source>
        <dbReference type="Proteomes" id="UP001642540"/>
    </source>
</evidence>
<dbReference type="InterPro" id="IPR018253">
    <property type="entry name" value="DnaJ_domain_CS"/>
</dbReference>
<evidence type="ECO:0000259" key="8">
    <source>
        <dbReference type="PROSITE" id="PS50157"/>
    </source>
</evidence>
<sequence>MAAAKTKKCYYDVLGVERDATDDEIKKAFRKLALQLHPDKNPDRQDEAKEQFQKLQQAYETLSNPQDRAWYDKHRDAVLREGFEQDDDDFIVDLFPYFTSACFTGFNDEEKGYYTVYRGVFELISTEELDAGCEEDIPSFGDSLSGYDDVVGPFYGFWEAYCTCKSFMWKDEYDSRRAGNRMVARMMERENKKVRTEAKKAWNQQVRALVDFVKRKDKRVQDWRAKQEAARKEKEAAIAKKMQEEKTKNLAERKKALESLKKEREKEQQKINMHIKEMAGVYGDANSEEESDEDEISCLYCAACNKSFRTEKAFANHEKSKKHLTQVEKLREEFEDEELEEEQEEEEEGVDEEDIDDEELEQQSSADEEIKTPCNEEEESTVGKNRDTADVELGIINNMENLTVEATEEVEEHEELNVASFVANSKKNKAKYRNAHSSCESHDELEPLKTLLEDKPDDEMETSKASKKKRRRAKKGEIPVVENGAENKDEPEERSSTDNTPSKCIVCNQNFPSRSKLFRHIKSTGHAAPITVTQAVNKSNVESAKSSKKRKGKNKDI</sequence>
<dbReference type="InterPro" id="IPR003604">
    <property type="entry name" value="Matrin/U1-like-C_Znf_C2H2"/>
</dbReference>